<dbReference type="InterPro" id="IPR001296">
    <property type="entry name" value="Glyco_trans_1"/>
</dbReference>
<dbReference type="OrthoDB" id="9797829at2"/>
<feature type="domain" description="Glycosyltransferase subfamily 4-like N-terminal" evidence="3">
    <location>
        <begin position="16"/>
        <end position="173"/>
    </location>
</feature>
<evidence type="ECO:0000313" key="4">
    <source>
        <dbReference type="EMBL" id="PYE55659.1"/>
    </source>
</evidence>
<dbReference type="Pfam" id="PF00534">
    <property type="entry name" value="Glycos_transf_1"/>
    <property type="match status" value="1"/>
</dbReference>
<dbReference type="GO" id="GO:0009103">
    <property type="term" value="P:lipopolysaccharide biosynthetic process"/>
    <property type="evidence" value="ECO:0007669"/>
    <property type="project" value="TreeGrafter"/>
</dbReference>
<dbReference type="Gene3D" id="3.40.50.2000">
    <property type="entry name" value="Glycogen Phosphorylase B"/>
    <property type="match status" value="2"/>
</dbReference>
<dbReference type="PANTHER" id="PTHR46401:SF2">
    <property type="entry name" value="GLYCOSYLTRANSFERASE WBBK-RELATED"/>
    <property type="match status" value="1"/>
</dbReference>
<feature type="domain" description="Glycosyl transferase family 1" evidence="2">
    <location>
        <begin position="192"/>
        <end position="344"/>
    </location>
</feature>
<dbReference type="EMBL" id="QJSX01000002">
    <property type="protein sequence ID" value="PYE55659.1"/>
    <property type="molecule type" value="Genomic_DNA"/>
</dbReference>
<accession>A0A318S9V7</accession>
<evidence type="ECO:0000313" key="5">
    <source>
        <dbReference type="Proteomes" id="UP000248326"/>
    </source>
</evidence>
<dbReference type="InterPro" id="IPR028098">
    <property type="entry name" value="Glyco_trans_4-like_N"/>
</dbReference>
<organism evidence="4 5">
    <name type="scientific">Deinococcus yavapaiensis KR-236</name>
    <dbReference type="NCBI Taxonomy" id="694435"/>
    <lineage>
        <taxon>Bacteria</taxon>
        <taxon>Thermotogati</taxon>
        <taxon>Deinococcota</taxon>
        <taxon>Deinococci</taxon>
        <taxon>Deinococcales</taxon>
        <taxon>Deinococcaceae</taxon>
        <taxon>Deinococcus</taxon>
    </lineage>
</organism>
<dbReference type="SUPFAM" id="SSF53756">
    <property type="entry name" value="UDP-Glycosyltransferase/glycogen phosphorylase"/>
    <property type="match status" value="1"/>
</dbReference>
<gene>
    <name evidence="4" type="ORF">DES52_10222</name>
</gene>
<keyword evidence="5" id="KW-1185">Reference proteome</keyword>
<reference evidence="4 5" key="1">
    <citation type="submission" date="2018-06" db="EMBL/GenBank/DDBJ databases">
        <title>Genomic Encyclopedia of Type Strains, Phase IV (KMG-IV): sequencing the most valuable type-strain genomes for metagenomic binning, comparative biology and taxonomic classification.</title>
        <authorList>
            <person name="Goeker M."/>
        </authorList>
    </citation>
    <scope>NUCLEOTIDE SEQUENCE [LARGE SCALE GENOMIC DNA]</scope>
    <source>
        <strain evidence="4 5">DSM 18048</strain>
    </source>
</reference>
<dbReference type="Pfam" id="PF13439">
    <property type="entry name" value="Glyco_transf_4"/>
    <property type="match status" value="1"/>
</dbReference>
<dbReference type="FunFam" id="3.40.50.2000:FF:000119">
    <property type="entry name" value="Glycosyl transferase group 1"/>
    <property type="match status" value="1"/>
</dbReference>
<evidence type="ECO:0000256" key="1">
    <source>
        <dbReference type="ARBA" id="ARBA00022679"/>
    </source>
</evidence>
<dbReference type="CDD" id="cd03809">
    <property type="entry name" value="GT4_MtfB-like"/>
    <property type="match status" value="1"/>
</dbReference>
<dbReference type="AlphaFoldDB" id="A0A318S9V7"/>
<dbReference type="RefSeq" id="WP_110885226.1">
    <property type="nucleotide sequence ID" value="NZ_QJSX01000002.1"/>
</dbReference>
<sequence length="372" mass="41003">MKVGMFTYGMADRLTGIGRYTVELTRALRRVEPTLEVVLLNPYPASPLPWYREFETYDVPHLAKAPLAATLGNLELRLAADRLKLDVLHDPCGIAPFVAPRGRHARVVTVHDAIPVIDPSVQPPFTRAVFKTLIPAARWTADAIITISQSAAHDLEHHLRLPREKLHVTLNGVAPPVARSEQDVRAVLDALDLDEPYFLYVGALDPRKNLQRVLEAFAAVEREQPSARLVIVGGARWQATPIVERAKGMRNVRLTGFVSDADLAALYQGATALVFPSLYEGFGLPILEAMTYGTPVITSSVSSMPEVAGDAALLVNPLDVEALVNAMRSLLTQTALRAELSRRGCERATLFTWEQTARQTLEVYASVLNRRH</sequence>
<keyword evidence="1 4" id="KW-0808">Transferase</keyword>
<name>A0A318S9V7_9DEIO</name>
<dbReference type="GO" id="GO:0016757">
    <property type="term" value="F:glycosyltransferase activity"/>
    <property type="evidence" value="ECO:0007669"/>
    <property type="project" value="InterPro"/>
</dbReference>
<protein>
    <submittedName>
        <fullName evidence="4">Glycosyltransferase involved in cell wall biosynthesis</fullName>
    </submittedName>
</protein>
<evidence type="ECO:0000259" key="3">
    <source>
        <dbReference type="Pfam" id="PF13439"/>
    </source>
</evidence>
<dbReference type="Proteomes" id="UP000248326">
    <property type="component" value="Unassembled WGS sequence"/>
</dbReference>
<comment type="caution">
    <text evidence="4">The sequence shown here is derived from an EMBL/GenBank/DDBJ whole genome shotgun (WGS) entry which is preliminary data.</text>
</comment>
<proteinExistence type="predicted"/>
<dbReference type="PANTHER" id="PTHR46401">
    <property type="entry name" value="GLYCOSYLTRANSFERASE WBBK-RELATED"/>
    <property type="match status" value="1"/>
</dbReference>
<evidence type="ECO:0000259" key="2">
    <source>
        <dbReference type="Pfam" id="PF00534"/>
    </source>
</evidence>